<gene>
    <name evidence="1" type="ORF">METZ01_LOCUS314132</name>
</gene>
<name>A0A382NLB4_9ZZZZ</name>
<feature type="non-terminal residue" evidence="1">
    <location>
        <position position="1"/>
    </location>
</feature>
<dbReference type="EMBL" id="UINC01100881">
    <property type="protein sequence ID" value="SVC61278.1"/>
    <property type="molecule type" value="Genomic_DNA"/>
</dbReference>
<reference evidence="1" key="1">
    <citation type="submission" date="2018-05" db="EMBL/GenBank/DDBJ databases">
        <authorList>
            <person name="Lanie J.A."/>
            <person name="Ng W.-L."/>
            <person name="Kazmierczak K.M."/>
            <person name="Andrzejewski T.M."/>
            <person name="Davidsen T.M."/>
            <person name="Wayne K.J."/>
            <person name="Tettelin H."/>
            <person name="Glass J.I."/>
            <person name="Rusch D."/>
            <person name="Podicherti R."/>
            <person name="Tsui H.-C.T."/>
            <person name="Winkler M.E."/>
        </authorList>
    </citation>
    <scope>NUCLEOTIDE SEQUENCE</scope>
</reference>
<protein>
    <submittedName>
        <fullName evidence="1">Uncharacterized protein</fullName>
    </submittedName>
</protein>
<evidence type="ECO:0000313" key="1">
    <source>
        <dbReference type="EMBL" id="SVC61278.1"/>
    </source>
</evidence>
<dbReference type="AlphaFoldDB" id="A0A382NLB4"/>
<accession>A0A382NLB4</accession>
<organism evidence="1">
    <name type="scientific">marine metagenome</name>
    <dbReference type="NCBI Taxonomy" id="408172"/>
    <lineage>
        <taxon>unclassified sequences</taxon>
        <taxon>metagenomes</taxon>
        <taxon>ecological metagenomes</taxon>
    </lineage>
</organism>
<proteinExistence type="predicted"/>
<sequence>TNNLFLCPILSIHYSENEIIMKNGWRQYYNENQDKGSNCDLIARETIKYNLPIIFPTISNITDDPFGMYDIDLAGIITTTPTVLNPQPSSQSTSTIYIEAELRLVDSRIWQLRAPIRKLKYFSDRENSLYIHINRPQTRMAIIKGSHLINSKKVNIPNRYNPQGEQFFVPSTDLVHFYDITPLERFNNIDMNNLGLMP</sequence>